<name>A0A382E688_9ZZZZ</name>
<gene>
    <name evidence="1" type="ORF">METZ01_LOCUS198706</name>
</gene>
<evidence type="ECO:0000313" key="1">
    <source>
        <dbReference type="EMBL" id="SVB45852.1"/>
    </source>
</evidence>
<accession>A0A382E688</accession>
<dbReference type="AlphaFoldDB" id="A0A382E688"/>
<reference evidence="1" key="1">
    <citation type="submission" date="2018-05" db="EMBL/GenBank/DDBJ databases">
        <authorList>
            <person name="Lanie J.A."/>
            <person name="Ng W.-L."/>
            <person name="Kazmierczak K.M."/>
            <person name="Andrzejewski T.M."/>
            <person name="Davidsen T.M."/>
            <person name="Wayne K.J."/>
            <person name="Tettelin H."/>
            <person name="Glass J.I."/>
            <person name="Rusch D."/>
            <person name="Podicherti R."/>
            <person name="Tsui H.-C.T."/>
            <person name="Winkler M.E."/>
        </authorList>
    </citation>
    <scope>NUCLEOTIDE SEQUENCE</scope>
</reference>
<proteinExistence type="predicted"/>
<organism evidence="1">
    <name type="scientific">marine metagenome</name>
    <dbReference type="NCBI Taxonomy" id="408172"/>
    <lineage>
        <taxon>unclassified sequences</taxon>
        <taxon>metagenomes</taxon>
        <taxon>ecological metagenomes</taxon>
    </lineage>
</organism>
<dbReference type="EMBL" id="UINC01042769">
    <property type="protein sequence ID" value="SVB45852.1"/>
    <property type="molecule type" value="Genomic_DNA"/>
</dbReference>
<protein>
    <submittedName>
        <fullName evidence="1">Uncharacterized protein</fullName>
    </submittedName>
</protein>
<feature type="non-terminal residue" evidence="1">
    <location>
        <position position="1"/>
    </location>
</feature>
<sequence>VVSTTAPPRTTTTAQWSDVPEGFCAGLAVESARITQALEELDASGPSDAARLLAHLRATTALVGWIDGRAPAGLQEDSGLFGGVYSNVDIVLADLDPEMVTDSQLRNALFGALMDSPVDGQMLDGAAGRVADWVDGSCGVFPMVAFVADLFAAARQADGDELVFEFPG</sequence>